<dbReference type="Proteomes" id="UP001152766">
    <property type="component" value="Unassembled WGS sequence"/>
</dbReference>
<keyword evidence="2" id="KW-0805">Transcription regulation</keyword>
<organism evidence="6 7">
    <name type="scientific">Pelomonas aquatica</name>
    <dbReference type="NCBI Taxonomy" id="431058"/>
    <lineage>
        <taxon>Bacteria</taxon>
        <taxon>Pseudomonadati</taxon>
        <taxon>Pseudomonadota</taxon>
        <taxon>Betaproteobacteria</taxon>
        <taxon>Burkholderiales</taxon>
        <taxon>Sphaerotilaceae</taxon>
        <taxon>Roseateles</taxon>
    </lineage>
</organism>
<accession>A0A9X4LKW5</accession>
<dbReference type="SUPFAM" id="SSF88946">
    <property type="entry name" value="Sigma2 domain of RNA polymerase sigma factors"/>
    <property type="match status" value="1"/>
</dbReference>
<keyword evidence="3" id="KW-0731">Sigma factor</keyword>
<keyword evidence="4" id="KW-0804">Transcription</keyword>
<dbReference type="EMBL" id="SGUG01000007">
    <property type="protein sequence ID" value="MDG0862013.1"/>
    <property type="molecule type" value="Genomic_DNA"/>
</dbReference>
<dbReference type="GO" id="GO:0006352">
    <property type="term" value="P:DNA-templated transcription initiation"/>
    <property type="evidence" value="ECO:0007669"/>
    <property type="project" value="InterPro"/>
</dbReference>
<keyword evidence="7" id="KW-1185">Reference proteome</keyword>
<protein>
    <submittedName>
        <fullName evidence="6">Sigma-70 family RNA polymerase sigma factor</fullName>
    </submittedName>
</protein>
<dbReference type="PANTHER" id="PTHR43133">
    <property type="entry name" value="RNA POLYMERASE ECF-TYPE SIGMA FACTO"/>
    <property type="match status" value="1"/>
</dbReference>
<dbReference type="InterPro" id="IPR036388">
    <property type="entry name" value="WH-like_DNA-bd_sf"/>
</dbReference>
<dbReference type="Gene3D" id="1.10.10.10">
    <property type="entry name" value="Winged helix-like DNA-binding domain superfamily/Winged helix DNA-binding domain"/>
    <property type="match status" value="1"/>
</dbReference>
<dbReference type="GO" id="GO:0016987">
    <property type="term" value="F:sigma factor activity"/>
    <property type="evidence" value="ECO:0007669"/>
    <property type="project" value="UniProtKB-KW"/>
</dbReference>
<evidence type="ECO:0000313" key="7">
    <source>
        <dbReference type="Proteomes" id="UP001152766"/>
    </source>
</evidence>
<gene>
    <name evidence="6" type="ORF">EXJ73_05930</name>
</gene>
<comment type="caution">
    <text evidence="6">The sequence shown here is derived from an EMBL/GenBank/DDBJ whole genome shotgun (WGS) entry which is preliminary data.</text>
</comment>
<dbReference type="PANTHER" id="PTHR43133:SF39">
    <property type="entry name" value="SIMILAR TO RNA POLYMERASE SIGMA-E FACTOR"/>
    <property type="match status" value="1"/>
</dbReference>
<dbReference type="InterPro" id="IPR039425">
    <property type="entry name" value="RNA_pol_sigma-70-like"/>
</dbReference>
<dbReference type="InterPro" id="IPR011517">
    <property type="entry name" value="RNA_pol_sigma70_ECF-like"/>
</dbReference>
<evidence type="ECO:0000313" key="6">
    <source>
        <dbReference type="EMBL" id="MDG0862013.1"/>
    </source>
</evidence>
<comment type="similarity">
    <text evidence="1">Belongs to the sigma-70 factor family. ECF subfamily.</text>
</comment>
<dbReference type="NCBIfam" id="TIGR02999">
    <property type="entry name" value="Sig-70_X6"/>
    <property type="match status" value="1"/>
</dbReference>
<evidence type="ECO:0000256" key="3">
    <source>
        <dbReference type="ARBA" id="ARBA00023082"/>
    </source>
</evidence>
<reference evidence="6" key="1">
    <citation type="submission" date="2019-02" db="EMBL/GenBank/DDBJ databases">
        <title>Draft genome of the type strain Pelomonas aquatica CCUG 52575T.</title>
        <authorList>
            <person name="Gomila M."/>
            <person name="Lalucat J."/>
        </authorList>
    </citation>
    <scope>NUCLEOTIDE SEQUENCE</scope>
    <source>
        <strain evidence="6">CCUG 52575</strain>
    </source>
</reference>
<dbReference type="InterPro" id="IPR013325">
    <property type="entry name" value="RNA_pol_sigma_r2"/>
</dbReference>
<dbReference type="Pfam" id="PF07638">
    <property type="entry name" value="Sigma70_ECF"/>
    <property type="match status" value="1"/>
</dbReference>
<dbReference type="InterPro" id="IPR053812">
    <property type="entry name" value="HTH_Sigma70_ECF-like"/>
</dbReference>
<name>A0A9X4LKW5_9BURK</name>
<evidence type="ECO:0000259" key="5">
    <source>
        <dbReference type="Pfam" id="PF07638"/>
    </source>
</evidence>
<sequence>MSGVRSCGEDTRTMPTAPRPGAVAIAAMGSAWRDSMAALSNLCRRPGARSLPVNPNASAPPEPSAAAALLPLDPTLRDELYRELRQLARQRLRRSGPLTLLDTTALVHEGWLKLARSSGWQGLEPGHFMAYAATVMRSIVVDYARARQARQRGGGATHVPLDELPTLAHRDDEYLQVHDALADLERQDPRLARLVELRFFVGLEEAECAEALGQSRRTVQRDWQKARALLWDALND</sequence>
<dbReference type="InterPro" id="IPR014284">
    <property type="entry name" value="RNA_pol_sigma-70_dom"/>
</dbReference>
<dbReference type="NCBIfam" id="TIGR02937">
    <property type="entry name" value="sigma70-ECF"/>
    <property type="match status" value="1"/>
</dbReference>
<proteinExistence type="inferred from homology"/>
<dbReference type="AlphaFoldDB" id="A0A9X4LKW5"/>
<feature type="domain" description="RNA polymerase sigma-70 ECF-like HTH" evidence="5">
    <location>
        <begin position="78"/>
        <end position="235"/>
    </location>
</feature>
<dbReference type="InterPro" id="IPR013324">
    <property type="entry name" value="RNA_pol_sigma_r3/r4-like"/>
</dbReference>
<evidence type="ECO:0000256" key="4">
    <source>
        <dbReference type="ARBA" id="ARBA00023163"/>
    </source>
</evidence>
<dbReference type="SUPFAM" id="SSF88659">
    <property type="entry name" value="Sigma3 and sigma4 domains of RNA polymerase sigma factors"/>
    <property type="match status" value="1"/>
</dbReference>
<evidence type="ECO:0000256" key="1">
    <source>
        <dbReference type="ARBA" id="ARBA00010641"/>
    </source>
</evidence>
<evidence type="ECO:0000256" key="2">
    <source>
        <dbReference type="ARBA" id="ARBA00023015"/>
    </source>
</evidence>